<feature type="domain" description="Glycosyltransferase 2-like" evidence="1">
    <location>
        <begin position="9"/>
        <end position="141"/>
    </location>
</feature>
<protein>
    <submittedName>
        <fullName evidence="3">Glycosyltransferase</fullName>
    </submittedName>
</protein>
<dbReference type="Proteomes" id="UP000254425">
    <property type="component" value="Chromosome"/>
</dbReference>
<dbReference type="Gene3D" id="3.90.550.10">
    <property type="entry name" value="Spore Coat Polysaccharide Biosynthesis Protein SpsA, Chain A"/>
    <property type="match status" value="1"/>
</dbReference>
<feature type="domain" description="TarS/TarP linker" evidence="2">
    <location>
        <begin position="231"/>
        <end position="322"/>
    </location>
</feature>
<dbReference type="EMBL" id="CP031320">
    <property type="protein sequence ID" value="AXK36831.1"/>
    <property type="molecule type" value="Genomic_DNA"/>
</dbReference>
<gene>
    <name evidence="3" type="ORF">DVA86_34130</name>
</gene>
<accession>A0A345XYW5</accession>
<dbReference type="Pfam" id="PF22181">
    <property type="entry name" value="TarS_linker"/>
    <property type="match status" value="1"/>
</dbReference>
<dbReference type="Pfam" id="PF00535">
    <property type="entry name" value="Glycos_transf_2"/>
    <property type="match status" value="1"/>
</dbReference>
<organism evidence="3 4">
    <name type="scientific">Streptomyces armeniacus</name>
    <dbReference type="NCBI Taxonomy" id="83291"/>
    <lineage>
        <taxon>Bacteria</taxon>
        <taxon>Bacillati</taxon>
        <taxon>Actinomycetota</taxon>
        <taxon>Actinomycetes</taxon>
        <taxon>Kitasatosporales</taxon>
        <taxon>Streptomycetaceae</taxon>
        <taxon>Streptomyces</taxon>
    </lineage>
</organism>
<name>A0A345XYW5_9ACTN</name>
<evidence type="ECO:0000259" key="1">
    <source>
        <dbReference type="Pfam" id="PF00535"/>
    </source>
</evidence>
<keyword evidence="4" id="KW-1185">Reference proteome</keyword>
<evidence type="ECO:0000313" key="4">
    <source>
        <dbReference type="Proteomes" id="UP000254425"/>
    </source>
</evidence>
<dbReference type="RefSeq" id="WP_208884025.1">
    <property type="nucleotide sequence ID" value="NZ_CP031320.1"/>
</dbReference>
<dbReference type="InterPro" id="IPR001173">
    <property type="entry name" value="Glyco_trans_2-like"/>
</dbReference>
<evidence type="ECO:0000259" key="2">
    <source>
        <dbReference type="Pfam" id="PF22181"/>
    </source>
</evidence>
<evidence type="ECO:0000313" key="3">
    <source>
        <dbReference type="EMBL" id="AXK36831.1"/>
    </source>
</evidence>
<keyword evidence="3" id="KW-0808">Transferase</keyword>
<dbReference type="PANTHER" id="PTHR22916:SF3">
    <property type="entry name" value="UDP-GLCNAC:BETAGAL BETA-1,3-N-ACETYLGLUCOSAMINYLTRANSFERASE-LIKE PROTEIN 1"/>
    <property type="match status" value="1"/>
</dbReference>
<dbReference type="AlphaFoldDB" id="A0A345XYW5"/>
<dbReference type="InterPro" id="IPR054028">
    <property type="entry name" value="TarS/TarP_linker"/>
</dbReference>
<dbReference type="SUPFAM" id="SSF53448">
    <property type="entry name" value="Nucleotide-diphospho-sugar transferases"/>
    <property type="match status" value="1"/>
</dbReference>
<dbReference type="CDD" id="cd00761">
    <property type="entry name" value="Glyco_tranf_GTA_type"/>
    <property type="match status" value="1"/>
</dbReference>
<reference evidence="3 4" key="1">
    <citation type="submission" date="2018-07" db="EMBL/GenBank/DDBJ databases">
        <title>Draft genome of the type strain Streptomyces armeniacus ATCC 15676.</title>
        <authorList>
            <person name="Labana P."/>
            <person name="Gosse J.T."/>
            <person name="Boddy C.N."/>
        </authorList>
    </citation>
    <scope>NUCLEOTIDE SEQUENCE [LARGE SCALE GENOMIC DNA]</scope>
    <source>
        <strain evidence="3 4">ATCC 15676</strain>
    </source>
</reference>
<sequence length="694" mass="75531">MRRQPPDVSVVIGAYDAMPYLTRCMESAVAQSIGHDRMEIIAIDDGATDGTGPELDRFAERYPRLITVVHQENSGGPAAPRNLGLDLATGRYVFFLDADDHLGPEAMERLVGAAESNGSDVVLGRVAGVGGRHAPRSMFRRSEPRTDVFASRVYWTLNPMKLFRRALVEDLGLRFRTDLTVGEDQPFTATAYLNARAISVVADYDCVYWVARDDGGNITRRVRATDARLRVLAAMFELLAKETVPGPGRDHLLHRHFTVDLRKALVRLAEEPERAGQEAAFETLRLLISPWYGQGVASRLPAADRLHCELVGRGLLDELLAVVAWEQARDGAGAGGEPLTTVVEDGRVYARYPYFRDPRYGLPDAAYDITAELRPRHRLSALGAGEDGGVRLAGHAYLRRVDTTEVGTRLVLRERRSAAELVLPVTHTPTPGLDEDHDPGDGCDYGHAGFEAVLDPARAGADGGPLPDGLWDVFVEAGARGVTRTVRFGRHRAPEVPGGPVSHVVRVARADGTDACGADAARVVTRYFTTPHGNLTLDVGERKHPLAERFSVDGVGWAAEGAPVLAVTGRCAVTGLPPGALTLRAVPDRRTGGAVREGPAQVAEDGRFAGRLTFADAERGVWRVELRLAVAGRVWTVPVPGGSGDPDAPALATGRWRRRGLPWYAKPLRRGEQLTFRVTRVSLTAALRRRLRRR</sequence>
<dbReference type="GO" id="GO:0016758">
    <property type="term" value="F:hexosyltransferase activity"/>
    <property type="evidence" value="ECO:0007669"/>
    <property type="project" value="UniProtKB-ARBA"/>
</dbReference>
<dbReference type="PANTHER" id="PTHR22916">
    <property type="entry name" value="GLYCOSYLTRANSFERASE"/>
    <property type="match status" value="1"/>
</dbReference>
<dbReference type="InterPro" id="IPR029044">
    <property type="entry name" value="Nucleotide-diphossugar_trans"/>
</dbReference>
<proteinExistence type="predicted"/>
<dbReference type="KEGG" id="sarm:DVA86_34130"/>